<keyword evidence="2" id="KW-1185">Reference proteome</keyword>
<name>A0A098LC94_9BACT</name>
<organism evidence="1 2">
    <name type="scientific">Sporocytophaga myxococcoides</name>
    <dbReference type="NCBI Taxonomy" id="153721"/>
    <lineage>
        <taxon>Bacteria</taxon>
        <taxon>Pseudomonadati</taxon>
        <taxon>Bacteroidota</taxon>
        <taxon>Cytophagia</taxon>
        <taxon>Cytophagales</taxon>
        <taxon>Cytophagaceae</taxon>
        <taxon>Sporocytophaga</taxon>
    </lineage>
</organism>
<accession>A0A098LC94</accession>
<comment type="caution">
    <text evidence="1">The sequence shown here is derived from an EMBL/GenBank/DDBJ whole genome shotgun (WGS) entry which is preliminary data.</text>
</comment>
<evidence type="ECO:0000313" key="1">
    <source>
        <dbReference type="EMBL" id="GAL84591.1"/>
    </source>
</evidence>
<dbReference type="Proteomes" id="UP000030185">
    <property type="component" value="Unassembled WGS sequence"/>
</dbReference>
<gene>
    <name evidence="1" type="ORF">MYP_1819</name>
</gene>
<evidence type="ECO:0000313" key="2">
    <source>
        <dbReference type="Proteomes" id="UP000030185"/>
    </source>
</evidence>
<dbReference type="RefSeq" id="WP_156140433.1">
    <property type="nucleotide sequence ID" value="NZ_BBLT01000003.1"/>
</dbReference>
<proteinExistence type="predicted"/>
<protein>
    <submittedName>
        <fullName evidence="1">Uncharacterized protein</fullName>
    </submittedName>
</protein>
<reference evidence="1 2" key="1">
    <citation type="submission" date="2014-09" db="EMBL/GenBank/DDBJ databases">
        <title>Sporocytophaga myxococcoides PG-01 genome sequencing.</title>
        <authorList>
            <person name="Liu L."/>
            <person name="Gao P.J."/>
            <person name="Chen G.J."/>
            <person name="Wang L.S."/>
        </authorList>
    </citation>
    <scope>NUCLEOTIDE SEQUENCE [LARGE SCALE GENOMIC DNA]</scope>
    <source>
        <strain evidence="1 2">PG-01</strain>
    </source>
</reference>
<sequence>MENPENKTNRKEGFRKPLTIFEAIKNIPSEETSGNIEVSSKEKKEKKTKERTFKDFLFPTWMLF</sequence>
<dbReference type="EMBL" id="BBLT01000003">
    <property type="protein sequence ID" value="GAL84591.1"/>
    <property type="molecule type" value="Genomic_DNA"/>
</dbReference>
<dbReference type="AlphaFoldDB" id="A0A098LC94"/>